<organism evidence="1 2">
    <name type="scientific">Candidatus Neptunichlamydia vexilliferae</name>
    <dbReference type="NCBI Taxonomy" id="1651774"/>
    <lineage>
        <taxon>Bacteria</taxon>
        <taxon>Pseudomonadati</taxon>
        <taxon>Chlamydiota</taxon>
        <taxon>Chlamydiia</taxon>
        <taxon>Parachlamydiales</taxon>
        <taxon>Simkaniaceae</taxon>
        <taxon>Candidatus Neptunichlamydia</taxon>
    </lineage>
</organism>
<accession>A0ABS0AZK7</accession>
<evidence type="ECO:0000313" key="1">
    <source>
        <dbReference type="EMBL" id="MBF5059379.1"/>
    </source>
</evidence>
<reference evidence="1 2" key="1">
    <citation type="submission" date="2020-01" db="EMBL/GenBank/DDBJ databases">
        <title>Draft genome sequence of Cand. Neptunochlamydia vexilliferae K9.</title>
        <authorList>
            <person name="Schulz F."/>
            <person name="Koestlbacher S."/>
            <person name="Wascher F."/>
            <person name="Pizzetti I."/>
            <person name="Horn M."/>
        </authorList>
    </citation>
    <scope>NUCLEOTIDE SEQUENCE [LARGE SCALE GENOMIC DNA]</scope>
    <source>
        <strain evidence="1 2">K9</strain>
    </source>
</reference>
<name>A0ABS0AZK7_9BACT</name>
<dbReference type="EMBL" id="JAAEJV010000020">
    <property type="protein sequence ID" value="MBF5059379.1"/>
    <property type="molecule type" value="Genomic_DNA"/>
</dbReference>
<comment type="caution">
    <text evidence="1">The sequence shown here is derived from an EMBL/GenBank/DDBJ whole genome shotgun (WGS) entry which is preliminary data.</text>
</comment>
<sequence>MWLFAHHRGAPDPCDLWGILGDPDDERPGNIAKYLCKKVYVLSKKHSFILKPGPWLGEGKISLSMAEEAMPFFTRWKVPEPDEKGRIDSLQEIQISGLQDMMQNQFSFYDITPKGFQIELQNQSLGKVVGKGMINEKLIGWEFRLDHLGFEGFEFYEKGEAPDTYLLHAEYATNDDFRTVIHGKVWRPVEEG</sequence>
<keyword evidence="2" id="KW-1185">Reference proteome</keyword>
<proteinExistence type="predicted"/>
<evidence type="ECO:0000313" key="2">
    <source>
        <dbReference type="Proteomes" id="UP001194714"/>
    </source>
</evidence>
<dbReference type="Proteomes" id="UP001194714">
    <property type="component" value="Unassembled WGS sequence"/>
</dbReference>
<gene>
    <name evidence="1" type="ORF">NEPTK9_000891</name>
</gene>
<protein>
    <submittedName>
        <fullName evidence="1">Uncharacterized protein</fullName>
    </submittedName>
</protein>